<dbReference type="PANTHER" id="PTHR30627">
    <property type="entry name" value="PEPTIDOGLYCAN D,D-TRANSPEPTIDASE"/>
    <property type="match status" value="1"/>
</dbReference>
<dbReference type="Proteomes" id="UP001365781">
    <property type="component" value="Unassembled WGS sequence"/>
</dbReference>
<dbReference type="PANTHER" id="PTHR30627:SF1">
    <property type="entry name" value="PEPTIDOGLYCAN D,D-TRANSPEPTIDASE FTSI"/>
    <property type="match status" value="1"/>
</dbReference>
<reference evidence="4 5" key="1">
    <citation type="submission" date="2024-03" db="EMBL/GenBank/DDBJ databases">
        <title>First Report of Pectobacterium brasiliscabiei causing potato scab in china.</title>
        <authorList>
            <person name="Handique U."/>
        </authorList>
    </citation>
    <scope>NUCLEOTIDE SEQUENCE [LARGE SCALE GENOMIC DNA]</scope>
    <source>
        <strain evidence="4 5">ZRIMU1503</strain>
    </source>
</reference>
<name>A0ABU8GW48_9ACTN</name>
<evidence type="ECO:0000259" key="3">
    <source>
        <dbReference type="Pfam" id="PF00905"/>
    </source>
</evidence>
<organism evidence="4 5">
    <name type="scientific">Streptomyces brasiliscabiei</name>
    <dbReference type="NCBI Taxonomy" id="2736302"/>
    <lineage>
        <taxon>Bacteria</taxon>
        <taxon>Bacillati</taxon>
        <taxon>Actinomycetota</taxon>
        <taxon>Actinomycetes</taxon>
        <taxon>Kitasatosporales</taxon>
        <taxon>Streptomycetaceae</taxon>
        <taxon>Streptomyces</taxon>
    </lineage>
</organism>
<accession>A0ABU8GW48</accession>
<protein>
    <submittedName>
        <fullName evidence="4">Penicillin-binding transpeptidase domain-containing protein</fullName>
    </submittedName>
</protein>
<keyword evidence="5" id="KW-1185">Reference proteome</keyword>
<dbReference type="EMBL" id="JBBAYM010000600">
    <property type="protein sequence ID" value="MEI5617415.1"/>
    <property type="molecule type" value="Genomic_DNA"/>
</dbReference>
<dbReference type="InterPro" id="IPR012338">
    <property type="entry name" value="Beta-lactam/transpept-like"/>
</dbReference>
<evidence type="ECO:0000313" key="5">
    <source>
        <dbReference type="Proteomes" id="UP001365781"/>
    </source>
</evidence>
<dbReference type="InterPro" id="IPR050515">
    <property type="entry name" value="Beta-lactam/transpept"/>
</dbReference>
<evidence type="ECO:0000256" key="1">
    <source>
        <dbReference type="ARBA" id="ARBA00004370"/>
    </source>
</evidence>
<dbReference type="InterPro" id="IPR001460">
    <property type="entry name" value="PCN-bd_Tpept"/>
</dbReference>
<dbReference type="Gene3D" id="3.40.710.10">
    <property type="entry name" value="DD-peptidase/beta-lactamase superfamily"/>
    <property type="match status" value="1"/>
</dbReference>
<evidence type="ECO:0000313" key="4">
    <source>
        <dbReference type="EMBL" id="MEI5617415.1"/>
    </source>
</evidence>
<feature type="non-terminal residue" evidence="4">
    <location>
        <position position="1"/>
    </location>
</feature>
<dbReference type="SUPFAM" id="SSF56601">
    <property type="entry name" value="beta-lactamase/transpeptidase-like"/>
    <property type="match status" value="1"/>
</dbReference>
<keyword evidence="2" id="KW-0472">Membrane</keyword>
<sequence length="84" mass="9047">PLQLAHAYATLANKGMYEPIHIIKSNDRSFSKQIIKRENAELVLQMLEGVTQKGGTATRAAVPGYRVAAKTGTSRKAEAGGYSD</sequence>
<dbReference type="Pfam" id="PF00905">
    <property type="entry name" value="Transpeptidase"/>
    <property type="match status" value="1"/>
</dbReference>
<comment type="subcellular location">
    <subcellularLocation>
        <location evidence="1">Membrane</location>
    </subcellularLocation>
</comment>
<proteinExistence type="predicted"/>
<comment type="caution">
    <text evidence="4">The sequence shown here is derived from an EMBL/GenBank/DDBJ whole genome shotgun (WGS) entry which is preliminary data.</text>
</comment>
<feature type="non-terminal residue" evidence="4">
    <location>
        <position position="84"/>
    </location>
</feature>
<gene>
    <name evidence="4" type="ORF">WB403_50865</name>
</gene>
<feature type="domain" description="Penicillin-binding protein transpeptidase" evidence="3">
    <location>
        <begin position="1"/>
        <end position="81"/>
    </location>
</feature>
<evidence type="ECO:0000256" key="2">
    <source>
        <dbReference type="ARBA" id="ARBA00023136"/>
    </source>
</evidence>